<comment type="subunit">
    <text evidence="11">Component of some SAGA transcription coactivator-HAT complexes. Within the SAGA complex, participates to a subcomplex of SAGA called the DUB module (deubiquitination module).</text>
</comment>
<dbReference type="Pfam" id="PF08209">
    <property type="entry name" value="Sgf11"/>
    <property type="match status" value="1"/>
</dbReference>
<comment type="domain">
    <text evidence="11">The C-terminal SGF11-type zinc-finger domain forms part of the 'catalytic lobe' of the SAGA deubiquitination module.</text>
</comment>
<keyword evidence="7 11" id="KW-0010">Activator</keyword>
<sequence length="180" mass="19893">MSSDLFHEYATSEELIGEFRKYMNDADNVEKVTNYLFNSLVEDAILGVVLEVHCDNRTGITEAIEGEPEDSKPYTLIDLPDIDVFGAANAKKAIDCTCPNCDRSVAASRFAPHLEKCMGMGRNSSRIASRRIASTRGTSEQLFGTGISDDEDDADWSGEKRKKKFQPVRTNGTKKNGKTS</sequence>
<gene>
    <name evidence="11" type="primary">Sgf11</name>
</gene>
<dbReference type="EMBL" id="GFDF01010075">
    <property type="protein sequence ID" value="JAV04009.1"/>
    <property type="molecule type" value="Transcribed_RNA"/>
</dbReference>
<comment type="function">
    <text evidence="11 12">Component of the transcription regulatory histone acetylation (HAT) complex SAGA, a multiprotein complex that activates transcription by remodeling chromatin and mediating histone acetylation and deubiquitination. Within the SAGA complex, participates in a subcomplex that specifically deubiquitinates histone H2B. The SAGA complex is recruited to specific gene promoters by activators, where it is required for transcription.</text>
</comment>
<evidence type="ECO:0000256" key="8">
    <source>
        <dbReference type="ARBA" id="ARBA00023163"/>
    </source>
</evidence>
<evidence type="ECO:0000256" key="7">
    <source>
        <dbReference type="ARBA" id="ARBA00023159"/>
    </source>
</evidence>
<dbReference type="HAMAP" id="MF_03047">
    <property type="entry name" value="Sgf11"/>
    <property type="match status" value="1"/>
</dbReference>
<proteinExistence type="inferred from homology"/>
<dbReference type="Gene3D" id="3.30.160.60">
    <property type="entry name" value="Classic Zinc Finger"/>
    <property type="match status" value="1"/>
</dbReference>
<dbReference type="FunFam" id="3.30.160.60:FF:000118">
    <property type="entry name" value="Ataxin-7-like protein 3"/>
    <property type="match status" value="1"/>
</dbReference>
<keyword evidence="8 11" id="KW-0804">Transcription</keyword>
<evidence type="ECO:0000256" key="2">
    <source>
        <dbReference type="ARBA" id="ARBA00022723"/>
    </source>
</evidence>
<dbReference type="GO" id="GO:0006357">
    <property type="term" value="P:regulation of transcription by RNA polymerase II"/>
    <property type="evidence" value="ECO:0007669"/>
    <property type="project" value="TreeGrafter"/>
</dbReference>
<evidence type="ECO:0000256" key="5">
    <source>
        <dbReference type="ARBA" id="ARBA00022853"/>
    </source>
</evidence>
<comment type="subunit">
    <text evidence="10">Component of some SAGA transcription coactivator-HAT complexes. Within the SAGA complex, participates in a subcomplex of SAGA called the DUB module (deubiquitination module).</text>
</comment>
<keyword evidence="4 11" id="KW-0862">Zinc</keyword>
<dbReference type="InterPro" id="IPR051078">
    <property type="entry name" value="SGF11"/>
</dbReference>
<dbReference type="GO" id="GO:0071819">
    <property type="term" value="C:DUBm complex"/>
    <property type="evidence" value="ECO:0007669"/>
    <property type="project" value="UniProtKB-UniRule"/>
</dbReference>
<dbReference type="GO" id="GO:0006325">
    <property type="term" value="P:chromatin organization"/>
    <property type="evidence" value="ECO:0007669"/>
    <property type="project" value="UniProtKB-KW"/>
</dbReference>
<evidence type="ECO:0000256" key="9">
    <source>
        <dbReference type="ARBA" id="ARBA00023242"/>
    </source>
</evidence>
<protein>
    <recommendedName>
        <fullName evidence="11">SAGA-associated factor 11 homolog</fullName>
    </recommendedName>
</protein>
<dbReference type="GO" id="GO:0000124">
    <property type="term" value="C:SAGA complex"/>
    <property type="evidence" value="ECO:0007669"/>
    <property type="project" value="UniProtKB-UniRule"/>
</dbReference>
<dbReference type="GO" id="GO:0003713">
    <property type="term" value="F:transcription coactivator activity"/>
    <property type="evidence" value="ECO:0007669"/>
    <property type="project" value="UniProtKB-UniRule"/>
</dbReference>
<comment type="subcellular location">
    <subcellularLocation>
        <location evidence="1 11 12">Nucleus</location>
    </subcellularLocation>
</comment>
<evidence type="ECO:0000256" key="3">
    <source>
        <dbReference type="ARBA" id="ARBA00022771"/>
    </source>
</evidence>
<evidence type="ECO:0000256" key="13">
    <source>
        <dbReference type="SAM" id="MobiDB-lite"/>
    </source>
</evidence>
<feature type="region of interest" description="Disordered" evidence="13">
    <location>
        <begin position="128"/>
        <end position="180"/>
    </location>
</feature>
<dbReference type="AlphaFoldDB" id="A0A1L8DC36"/>
<feature type="zinc finger region" description="SGF11-type" evidence="11">
    <location>
        <begin position="96"/>
        <end position="117"/>
    </location>
</feature>
<evidence type="ECO:0000313" key="14">
    <source>
        <dbReference type="EMBL" id="JAV04009.1"/>
    </source>
</evidence>
<dbReference type="PANTHER" id="PTHR46367:SF1">
    <property type="entry name" value="ATAXIN-7-LIKE PROTEIN 3"/>
    <property type="match status" value="1"/>
</dbReference>
<evidence type="ECO:0000256" key="11">
    <source>
        <dbReference type="HAMAP-Rule" id="MF_03047"/>
    </source>
</evidence>
<evidence type="ECO:0000256" key="6">
    <source>
        <dbReference type="ARBA" id="ARBA00023015"/>
    </source>
</evidence>
<organism evidence="14">
    <name type="scientific">Nyssomyia neivai</name>
    <dbReference type="NCBI Taxonomy" id="330878"/>
    <lineage>
        <taxon>Eukaryota</taxon>
        <taxon>Metazoa</taxon>
        <taxon>Ecdysozoa</taxon>
        <taxon>Arthropoda</taxon>
        <taxon>Hexapoda</taxon>
        <taxon>Insecta</taxon>
        <taxon>Pterygota</taxon>
        <taxon>Neoptera</taxon>
        <taxon>Endopterygota</taxon>
        <taxon>Diptera</taxon>
        <taxon>Nematocera</taxon>
        <taxon>Psychodoidea</taxon>
        <taxon>Psychodidae</taxon>
        <taxon>Nyssomyia</taxon>
    </lineage>
</organism>
<comment type="domain">
    <text evidence="11">The long N-terminal helix forms part of the 'assembly lobe' of the SAGA deubiquitination module.</text>
</comment>
<comment type="similarity">
    <text evidence="11 12">Belongs to the SGF11 family.</text>
</comment>
<evidence type="ECO:0000256" key="1">
    <source>
        <dbReference type="ARBA" id="ARBA00004123"/>
    </source>
</evidence>
<keyword evidence="3 11" id="KW-0863">Zinc-finger</keyword>
<dbReference type="InterPro" id="IPR013246">
    <property type="entry name" value="SAGA_su_Sgf11"/>
</dbReference>
<keyword evidence="5 11" id="KW-0156">Chromatin regulator</keyword>
<dbReference type="PANTHER" id="PTHR46367">
    <property type="entry name" value="ATAXIN-7-LIKE PROTEIN 3"/>
    <property type="match status" value="1"/>
</dbReference>
<evidence type="ECO:0000256" key="4">
    <source>
        <dbReference type="ARBA" id="ARBA00022833"/>
    </source>
</evidence>
<name>A0A1L8DC36_9DIPT</name>
<accession>A0A1L8DC36</accession>
<reference evidence="14" key="1">
    <citation type="submission" date="2016-12" db="EMBL/GenBank/DDBJ databases">
        <title>An insight into the sialome and mialome of the sand fly, Nyssomyia neivai.</title>
        <authorList>
            <person name="Sebastian V."/>
            <person name="Goulart T.M."/>
            <person name="Oliveira W."/>
            <person name="Calvo E."/>
            <person name="Oliveira L.F."/>
            <person name="Pinto M.C."/>
            <person name="Rosselino A.M."/>
            <person name="Ribeiro J.M."/>
        </authorList>
    </citation>
    <scope>NUCLEOTIDE SEQUENCE</scope>
</reference>
<evidence type="ECO:0000256" key="12">
    <source>
        <dbReference type="RuleBase" id="RU261113"/>
    </source>
</evidence>
<evidence type="ECO:0000256" key="10">
    <source>
        <dbReference type="ARBA" id="ARBA00064970"/>
    </source>
</evidence>
<keyword evidence="6 11" id="KW-0805">Transcription regulation</keyword>
<keyword evidence="9 11" id="KW-0539">Nucleus</keyword>
<dbReference type="GO" id="GO:0008270">
    <property type="term" value="F:zinc ion binding"/>
    <property type="evidence" value="ECO:0007669"/>
    <property type="project" value="UniProtKB-UniRule"/>
</dbReference>
<keyword evidence="2 11" id="KW-0479">Metal-binding</keyword>